<protein>
    <submittedName>
        <fullName evidence="5">Short chain dehydrogenase</fullName>
    </submittedName>
</protein>
<dbReference type="SUPFAM" id="SSF51735">
    <property type="entry name" value="NAD(P)-binding Rossmann-fold domains"/>
    <property type="match status" value="1"/>
</dbReference>
<dbReference type="AlphaFoldDB" id="A9WRL3"/>
<dbReference type="CDD" id="cd05233">
    <property type="entry name" value="SDR_c"/>
    <property type="match status" value="1"/>
</dbReference>
<dbReference type="InterPro" id="IPR036291">
    <property type="entry name" value="NAD(P)-bd_dom_sf"/>
</dbReference>
<sequence>MYIDSYAAYNNPKGAVMAKALDFSNQTILITGASSGIGTAYAEAFAQRKANLILVARSGAVLRQLATKLEQQHNIQADVVELDLSVPGAAQKLKDQHPKIDGLINNAGFGTHGFLQDQDPERVNQEIQLNCGALVDLTQTYLPSMLTNKRGFIINIASTAAFQPIPKMAVYGATKAFVLSFTQALWSELQGTGVHALAVCPGATSTEFFNVAGADAAAGSMRTVDDVVKTTFKGLAKNSHTVVDGTVNGTLAFFGRVTPRKMIMPVVSRMMSGNK</sequence>
<feature type="domain" description="Ketoreductase" evidence="4">
    <location>
        <begin position="26"/>
        <end position="200"/>
    </location>
</feature>
<dbReference type="eggNOG" id="COG0300">
    <property type="taxonomic scope" value="Bacteria"/>
</dbReference>
<dbReference type="PIRSF" id="PIRSF000126">
    <property type="entry name" value="11-beta-HSD1"/>
    <property type="match status" value="1"/>
</dbReference>
<dbReference type="PANTHER" id="PTHR42901">
    <property type="entry name" value="ALCOHOL DEHYDROGENASE"/>
    <property type="match status" value="1"/>
</dbReference>
<reference evidence="6" key="1">
    <citation type="journal article" date="2008" name="J. Bacteriol.">
        <title>Genome sequence of the fish pathogen Renibacterium salmoninarum suggests reductive evolution away from an environmental Arthrobacter ancestor.</title>
        <authorList>
            <person name="Wiens G.D."/>
            <person name="Rockey D.D."/>
            <person name="Wu Z."/>
            <person name="Chang J."/>
            <person name="Levy R."/>
            <person name="Crane S."/>
            <person name="Chen D.S."/>
            <person name="Capri G.R."/>
            <person name="Burnett J.R."/>
            <person name="Sudheesh P.S."/>
            <person name="Schipma M.J."/>
            <person name="Burd H."/>
            <person name="Bhattacharyya A."/>
            <person name="Rhodes L.D."/>
            <person name="Kaul R."/>
            <person name="Strom M.S."/>
        </authorList>
    </citation>
    <scope>NUCLEOTIDE SEQUENCE [LARGE SCALE GENOMIC DNA]</scope>
    <source>
        <strain evidence="6">ATCC 33209 / DSM 20767 / JCM 11484 / NBRC 15589 / NCIMB 2235</strain>
    </source>
</reference>
<dbReference type="EMBL" id="CP000910">
    <property type="protein sequence ID" value="ABY24295.1"/>
    <property type="molecule type" value="Genomic_DNA"/>
</dbReference>
<organism evidence="5 6">
    <name type="scientific">Renibacterium salmoninarum (strain ATCC 33209 / DSM 20767 / JCM 11484 / NBRC 15589 / NCIMB 2235)</name>
    <dbReference type="NCBI Taxonomy" id="288705"/>
    <lineage>
        <taxon>Bacteria</taxon>
        <taxon>Bacillati</taxon>
        <taxon>Actinomycetota</taxon>
        <taxon>Actinomycetes</taxon>
        <taxon>Micrococcales</taxon>
        <taxon>Micrococcaceae</taxon>
        <taxon>Renibacterium</taxon>
    </lineage>
</organism>
<gene>
    <name evidence="5" type="ordered locus">RSal33209_2570</name>
</gene>
<dbReference type="InterPro" id="IPR002347">
    <property type="entry name" value="SDR_fam"/>
</dbReference>
<dbReference type="Gene3D" id="3.40.50.720">
    <property type="entry name" value="NAD(P)-binding Rossmann-like Domain"/>
    <property type="match status" value="1"/>
</dbReference>
<keyword evidence="2" id="KW-0560">Oxidoreductase</keyword>
<dbReference type="GO" id="GO:0016491">
    <property type="term" value="F:oxidoreductase activity"/>
    <property type="evidence" value="ECO:0007669"/>
    <property type="project" value="UniProtKB-KW"/>
</dbReference>
<dbReference type="PANTHER" id="PTHR42901:SF1">
    <property type="entry name" value="ALCOHOL DEHYDROGENASE"/>
    <property type="match status" value="1"/>
</dbReference>
<proteinExistence type="inferred from homology"/>
<dbReference type="InterPro" id="IPR057326">
    <property type="entry name" value="KR_dom"/>
</dbReference>
<evidence type="ECO:0000259" key="4">
    <source>
        <dbReference type="SMART" id="SM00822"/>
    </source>
</evidence>
<evidence type="ECO:0000313" key="5">
    <source>
        <dbReference type="EMBL" id="ABY24295.1"/>
    </source>
</evidence>
<dbReference type="STRING" id="288705.RSal33209_2570"/>
<keyword evidence="6" id="KW-1185">Reference proteome</keyword>
<evidence type="ECO:0000256" key="2">
    <source>
        <dbReference type="ARBA" id="ARBA00023002"/>
    </source>
</evidence>
<dbReference type="SMART" id="SM00822">
    <property type="entry name" value="PKS_KR"/>
    <property type="match status" value="1"/>
</dbReference>
<evidence type="ECO:0000256" key="3">
    <source>
        <dbReference type="RuleBase" id="RU000363"/>
    </source>
</evidence>
<dbReference type="HOGENOM" id="CLU_010194_2_1_11"/>
<evidence type="ECO:0000256" key="1">
    <source>
        <dbReference type="ARBA" id="ARBA00006484"/>
    </source>
</evidence>
<comment type="similarity">
    <text evidence="1 3">Belongs to the short-chain dehydrogenases/reductases (SDR) family.</text>
</comment>
<dbReference type="Pfam" id="PF00106">
    <property type="entry name" value="adh_short"/>
    <property type="match status" value="1"/>
</dbReference>
<dbReference type="Proteomes" id="UP000002007">
    <property type="component" value="Chromosome"/>
</dbReference>
<dbReference type="PRINTS" id="PR00080">
    <property type="entry name" value="SDRFAMILY"/>
</dbReference>
<dbReference type="PRINTS" id="PR00081">
    <property type="entry name" value="GDHRDH"/>
</dbReference>
<dbReference type="KEGG" id="rsa:RSal33209_2570"/>
<accession>A9WRL3</accession>
<evidence type="ECO:0000313" key="6">
    <source>
        <dbReference type="Proteomes" id="UP000002007"/>
    </source>
</evidence>
<name>A9WRL3_RENSM</name>